<dbReference type="Proteomes" id="UP000321199">
    <property type="component" value="Chromosome"/>
</dbReference>
<keyword evidence="3 9" id="KW-0997">Cell inner membrane</keyword>
<comment type="subunit">
    <text evidence="9">Part of a complex composed of FtsB, FtsL and FtsQ.</text>
</comment>
<dbReference type="InterPro" id="IPR045335">
    <property type="entry name" value="FtsQ_C_sf"/>
</dbReference>
<dbReference type="PANTHER" id="PTHR35851:SF1">
    <property type="entry name" value="CELL DIVISION PROTEIN FTSQ"/>
    <property type="match status" value="1"/>
</dbReference>
<reference evidence="11 12" key="1">
    <citation type="submission" date="2019-07" db="EMBL/GenBank/DDBJ databases">
        <title>Complete genome sequence of Comamonas sp. NLF 7-7 isolated from livestock.</title>
        <authorList>
            <person name="Kim D.H."/>
            <person name="Kim J.G."/>
        </authorList>
    </citation>
    <scope>NUCLEOTIDE SEQUENCE [LARGE SCALE GENOMIC DNA]</scope>
    <source>
        <strain evidence="11 12">NLF 7-7</strain>
    </source>
</reference>
<dbReference type="AlphaFoldDB" id="A0A5B8RXA1"/>
<evidence type="ECO:0000256" key="1">
    <source>
        <dbReference type="ARBA" id="ARBA00004370"/>
    </source>
</evidence>
<sequence>MNPASPLPLDVRLMNWTAGLLLLGCAAALLWALGSWAARLPLFALTRVSVGGELARVDAARLRSQVAPALAGNFFTVDLQRVRRAFEQVPWVKSVQVQRIFPHALQVRVQEQQAAALWGEEGAEALVNPEGEVFHADVSAVEDEALVRLVGPKEQAGPMLAMLRQLVPALAPLDSRVQTLALSAHGSWHVQLDSGAALELGSGEAPLLLARVRRLAATLAQVAHGQQRSLAQLQYADLRYPNGYALRLKGVNTLGGDAPSAPRAAPKNHRG</sequence>
<comment type="subcellular location">
    <subcellularLocation>
        <location evidence="9">Cell inner membrane</location>
        <topology evidence="9">Single-pass type II membrane protein</topology>
    </subcellularLocation>
    <subcellularLocation>
        <location evidence="1">Membrane</location>
    </subcellularLocation>
    <text evidence="9">Localizes to the division septum.</text>
</comment>
<evidence type="ECO:0000256" key="2">
    <source>
        <dbReference type="ARBA" id="ARBA00022475"/>
    </source>
</evidence>
<keyword evidence="8 9" id="KW-0131">Cell cycle</keyword>
<proteinExistence type="inferred from homology"/>
<evidence type="ECO:0000313" key="11">
    <source>
        <dbReference type="EMBL" id="QEA13354.1"/>
    </source>
</evidence>
<dbReference type="InterPro" id="IPR034746">
    <property type="entry name" value="POTRA"/>
</dbReference>
<accession>A0A5B8RXA1</accession>
<dbReference type="Gene3D" id="3.10.20.310">
    <property type="entry name" value="membrane protein fhac"/>
    <property type="match status" value="1"/>
</dbReference>
<protein>
    <recommendedName>
        <fullName evidence="9">Cell division protein FtsQ</fullName>
    </recommendedName>
</protein>
<evidence type="ECO:0000256" key="9">
    <source>
        <dbReference type="HAMAP-Rule" id="MF_00911"/>
    </source>
</evidence>
<organism evidence="11 12">
    <name type="scientific">Comamonas flocculans</name>
    <dbReference type="NCBI Taxonomy" id="2597701"/>
    <lineage>
        <taxon>Bacteria</taxon>
        <taxon>Pseudomonadati</taxon>
        <taxon>Pseudomonadota</taxon>
        <taxon>Betaproteobacteria</taxon>
        <taxon>Burkholderiales</taxon>
        <taxon>Comamonadaceae</taxon>
        <taxon>Comamonas</taxon>
    </lineage>
</organism>
<dbReference type="GO" id="GO:0032153">
    <property type="term" value="C:cell division site"/>
    <property type="evidence" value="ECO:0007669"/>
    <property type="project" value="UniProtKB-UniRule"/>
</dbReference>
<name>A0A5B8RXA1_9BURK</name>
<dbReference type="PANTHER" id="PTHR35851">
    <property type="entry name" value="CELL DIVISION PROTEIN FTSQ"/>
    <property type="match status" value="1"/>
</dbReference>
<dbReference type="OrthoDB" id="9790370at2"/>
<feature type="domain" description="POTRA" evidence="10">
    <location>
        <begin position="43"/>
        <end position="112"/>
    </location>
</feature>
<dbReference type="InterPro" id="IPR013685">
    <property type="entry name" value="POTRA_FtsQ_type"/>
</dbReference>
<comment type="function">
    <text evidence="9">Essential cell division protein. May link together the upstream cell division proteins, which are predominantly cytoplasmic, with the downstream cell division proteins, which are predominantly periplasmic. May control correct divisome assembly.</text>
</comment>
<dbReference type="PROSITE" id="PS51779">
    <property type="entry name" value="POTRA"/>
    <property type="match status" value="1"/>
</dbReference>
<keyword evidence="6 9" id="KW-1133">Transmembrane helix</keyword>
<keyword evidence="5 9" id="KW-0812">Transmembrane</keyword>
<dbReference type="InterPro" id="IPR026579">
    <property type="entry name" value="FtsQ"/>
</dbReference>
<dbReference type="GO" id="GO:0090529">
    <property type="term" value="P:cell septum assembly"/>
    <property type="evidence" value="ECO:0007669"/>
    <property type="project" value="InterPro"/>
</dbReference>
<comment type="similarity">
    <text evidence="9">Belongs to the FtsQ/DivIB family. FtsQ subfamily.</text>
</comment>
<dbReference type="Pfam" id="PF03799">
    <property type="entry name" value="FtsQ_DivIB_C"/>
    <property type="match status" value="1"/>
</dbReference>
<evidence type="ECO:0000256" key="7">
    <source>
        <dbReference type="ARBA" id="ARBA00023136"/>
    </source>
</evidence>
<keyword evidence="4 9" id="KW-0132">Cell division</keyword>
<evidence type="ECO:0000313" key="12">
    <source>
        <dbReference type="Proteomes" id="UP000321199"/>
    </source>
</evidence>
<evidence type="ECO:0000256" key="6">
    <source>
        <dbReference type="ARBA" id="ARBA00022989"/>
    </source>
</evidence>
<dbReference type="GO" id="GO:0005886">
    <property type="term" value="C:plasma membrane"/>
    <property type="evidence" value="ECO:0007669"/>
    <property type="project" value="UniProtKB-SubCell"/>
</dbReference>
<evidence type="ECO:0000256" key="3">
    <source>
        <dbReference type="ARBA" id="ARBA00022519"/>
    </source>
</evidence>
<dbReference type="GO" id="GO:0043093">
    <property type="term" value="P:FtsZ-dependent cytokinesis"/>
    <property type="evidence" value="ECO:0007669"/>
    <property type="project" value="UniProtKB-UniRule"/>
</dbReference>
<dbReference type="InterPro" id="IPR005548">
    <property type="entry name" value="Cell_div_FtsQ/DivIB_C"/>
</dbReference>
<evidence type="ECO:0000256" key="5">
    <source>
        <dbReference type="ARBA" id="ARBA00022692"/>
    </source>
</evidence>
<dbReference type="KEGG" id="cof:FOZ74_10100"/>
<dbReference type="HAMAP" id="MF_00911">
    <property type="entry name" value="FtsQ_subfam"/>
    <property type="match status" value="1"/>
</dbReference>
<dbReference type="RefSeq" id="WP_146912946.1">
    <property type="nucleotide sequence ID" value="NZ_CP042344.1"/>
</dbReference>
<evidence type="ECO:0000256" key="4">
    <source>
        <dbReference type="ARBA" id="ARBA00022618"/>
    </source>
</evidence>
<gene>
    <name evidence="9" type="primary">ftsQ</name>
    <name evidence="11" type="ORF">FOZ74_10100</name>
</gene>
<dbReference type="Pfam" id="PF08478">
    <property type="entry name" value="POTRA_1"/>
    <property type="match status" value="1"/>
</dbReference>
<keyword evidence="7 9" id="KW-0472">Membrane</keyword>
<dbReference type="EMBL" id="CP042344">
    <property type="protein sequence ID" value="QEA13354.1"/>
    <property type="molecule type" value="Genomic_DNA"/>
</dbReference>
<keyword evidence="12" id="KW-1185">Reference proteome</keyword>
<evidence type="ECO:0000256" key="8">
    <source>
        <dbReference type="ARBA" id="ARBA00023306"/>
    </source>
</evidence>
<keyword evidence="2 9" id="KW-1003">Cell membrane</keyword>
<dbReference type="Gene3D" id="3.40.50.11690">
    <property type="entry name" value="Cell division protein FtsQ/DivIB"/>
    <property type="match status" value="1"/>
</dbReference>
<evidence type="ECO:0000259" key="10">
    <source>
        <dbReference type="PROSITE" id="PS51779"/>
    </source>
</evidence>